<name>A0A807LHJ3_9ENTR</name>
<dbReference type="KEGG" id="kco:BWI95_10530"/>
<accession>A0A807LHJ3</accession>
<sequence>MMAFNYYKGIFPHYEFGQCCVWLAPIIRSRTELHKKLYCLLGFPGYYGFNWNALYDCLCDFHWITNKKIVLIHEQLPELPVHDLDIYLDILNDAILSWVDDDKHELEVCFSLSDKEKIENITIATK</sequence>
<comment type="similarity">
    <text evidence="1">Belongs to the barstar family.</text>
</comment>
<dbReference type="AlphaFoldDB" id="A0A807LHJ3"/>
<dbReference type="InterPro" id="IPR000468">
    <property type="entry name" value="Barstar"/>
</dbReference>
<organism evidence="3 4">
    <name type="scientific">Kosakonia cowanii JCM 10956 = DSM 18146</name>
    <dbReference type="NCBI Taxonomy" id="1300165"/>
    <lineage>
        <taxon>Bacteria</taxon>
        <taxon>Pseudomonadati</taxon>
        <taxon>Pseudomonadota</taxon>
        <taxon>Gammaproteobacteria</taxon>
        <taxon>Enterobacterales</taxon>
        <taxon>Enterobacteriaceae</taxon>
        <taxon>Kosakonia</taxon>
    </lineage>
</organism>
<dbReference type="EMBL" id="CP019445">
    <property type="protein sequence ID" value="APZ05448.1"/>
    <property type="molecule type" value="Genomic_DNA"/>
</dbReference>
<gene>
    <name evidence="3" type="ORF">BWI95_10530</name>
</gene>
<evidence type="ECO:0000256" key="1">
    <source>
        <dbReference type="ARBA" id="ARBA00006845"/>
    </source>
</evidence>
<protein>
    <recommendedName>
        <fullName evidence="2">Barstar (barnase inhibitor) domain-containing protein</fullName>
    </recommendedName>
</protein>
<dbReference type="Proteomes" id="UP000187148">
    <property type="component" value="Chromosome"/>
</dbReference>
<dbReference type="SUPFAM" id="SSF52038">
    <property type="entry name" value="Barstar-related"/>
    <property type="match status" value="1"/>
</dbReference>
<dbReference type="Pfam" id="PF01337">
    <property type="entry name" value="Barstar"/>
    <property type="match status" value="1"/>
</dbReference>
<dbReference type="InterPro" id="IPR035905">
    <property type="entry name" value="Barstar-like_sf"/>
</dbReference>
<keyword evidence="4" id="KW-1185">Reference proteome</keyword>
<proteinExistence type="inferred from homology"/>
<dbReference type="Gene3D" id="3.30.370.10">
    <property type="entry name" value="Barstar-like"/>
    <property type="match status" value="1"/>
</dbReference>
<evidence type="ECO:0000313" key="3">
    <source>
        <dbReference type="EMBL" id="APZ05448.1"/>
    </source>
</evidence>
<evidence type="ECO:0000259" key="2">
    <source>
        <dbReference type="Pfam" id="PF01337"/>
    </source>
</evidence>
<dbReference type="RefSeq" id="WP_076769440.1">
    <property type="nucleotide sequence ID" value="NZ_CP019445.1"/>
</dbReference>
<feature type="domain" description="Barstar (barnase inhibitor)" evidence="2">
    <location>
        <begin position="27"/>
        <end position="108"/>
    </location>
</feature>
<reference evidence="3 4" key="1">
    <citation type="submission" date="2017-01" db="EMBL/GenBank/DDBJ databases">
        <authorList>
            <person name="Cao J.-M."/>
        </authorList>
    </citation>
    <scope>NUCLEOTIDE SEQUENCE [LARGE SCALE GENOMIC DNA]</scope>
    <source>
        <strain evidence="3 4">888-76</strain>
    </source>
</reference>
<evidence type="ECO:0000313" key="4">
    <source>
        <dbReference type="Proteomes" id="UP000187148"/>
    </source>
</evidence>